<keyword evidence="1" id="KW-0255">Endonuclease</keyword>
<dbReference type="SUPFAM" id="SSF52980">
    <property type="entry name" value="Restriction endonuclease-like"/>
    <property type="match status" value="1"/>
</dbReference>
<sequence>MTYAKLLFIECVLREINKVVGDSEWFTNKSNSKVQINSIIIYRTLSSEIVEKLEHSQSVYEIINWLKNRTIVAFKDKYGKNPEVGALNNAAGRWNEFIATSLLSEIFFDLNQQNNSCIAIFSLPNSQLQSEGKDEVSSKFLSLFNSQQFMDGNELAKIAPFKNKIFLPSPDYIIVEMTNGNTFLSVQSLLKEQAKNPDNLAFYNQFKGTLQAKEVKAAVSLKTSNRPDRRYQPLFEAATIKAMAYILTQSWRYYMVASELTSADRTIFSTAVAPHGIVMEQNFKLVDGTYLYNRKQDLMPLVEDALRK</sequence>
<accession>A0ABV4YA74</accession>
<dbReference type="RefSeq" id="WP_413257214.1">
    <property type="nucleotide sequence ID" value="NZ_JBHFNS010000043.1"/>
</dbReference>
<reference evidence="1 2" key="1">
    <citation type="submission" date="2024-09" db="EMBL/GenBank/DDBJ databases">
        <title>Floridaenema gen nov. (Aerosakkonemataceae, Aerosakkonematales ord. nov., Cyanobacteria) from benthic tropical and subtropical fresh waters, with the description of four new species.</title>
        <authorList>
            <person name="Moretto J.A."/>
            <person name="Berthold D.E."/>
            <person name="Lefler F.W."/>
            <person name="Huang I.-S."/>
            <person name="Laughinghouse H. IV."/>
        </authorList>
    </citation>
    <scope>NUCLEOTIDE SEQUENCE [LARGE SCALE GENOMIC DNA]</scope>
    <source>
        <strain evidence="1 2">BLCC-F154</strain>
    </source>
</reference>
<proteinExistence type="predicted"/>
<dbReference type="GO" id="GO:0004519">
    <property type="term" value="F:endonuclease activity"/>
    <property type="evidence" value="ECO:0007669"/>
    <property type="project" value="UniProtKB-KW"/>
</dbReference>
<evidence type="ECO:0000313" key="1">
    <source>
        <dbReference type="EMBL" id="MFB2935711.1"/>
    </source>
</evidence>
<gene>
    <name evidence="1" type="ORF">ACE1B6_10695</name>
</gene>
<evidence type="ECO:0000313" key="2">
    <source>
        <dbReference type="Proteomes" id="UP001576776"/>
    </source>
</evidence>
<keyword evidence="1" id="KW-0378">Hydrolase</keyword>
<dbReference type="Pfam" id="PF07832">
    <property type="entry name" value="Bse634I"/>
    <property type="match status" value="1"/>
</dbReference>
<keyword evidence="1" id="KW-0540">Nuclease</keyword>
<dbReference type="Gene3D" id="3.40.91.10">
    <property type="match status" value="1"/>
</dbReference>
<name>A0ABV4YA74_9CYAN</name>
<dbReference type="InterPro" id="IPR011335">
    <property type="entry name" value="Restrct_endonuc-II-like"/>
</dbReference>
<comment type="caution">
    <text evidence="1">The sequence shown here is derived from an EMBL/GenBank/DDBJ whole genome shotgun (WGS) entry which is preliminary data.</text>
</comment>
<protein>
    <submittedName>
        <fullName evidence="1">Cfr10I/Bse634I family restriction endonuclease</fullName>
        <ecNumber evidence="1">3.1.21.-</ecNumber>
    </submittedName>
</protein>
<keyword evidence="2" id="KW-1185">Reference proteome</keyword>
<dbReference type="Proteomes" id="UP001576776">
    <property type="component" value="Unassembled WGS sequence"/>
</dbReference>
<dbReference type="GO" id="GO:0016787">
    <property type="term" value="F:hydrolase activity"/>
    <property type="evidence" value="ECO:0007669"/>
    <property type="project" value="UniProtKB-KW"/>
</dbReference>
<dbReference type="EC" id="3.1.21.-" evidence="1"/>
<dbReference type="InterPro" id="IPR012415">
    <property type="entry name" value="Restrct_endonuc_II_Cfr10I"/>
</dbReference>
<dbReference type="EMBL" id="JBHFNS010000043">
    <property type="protein sequence ID" value="MFB2935711.1"/>
    <property type="molecule type" value="Genomic_DNA"/>
</dbReference>
<organism evidence="1 2">
    <name type="scientific">Floridaenema fluviatile BLCC-F154</name>
    <dbReference type="NCBI Taxonomy" id="3153640"/>
    <lineage>
        <taxon>Bacteria</taxon>
        <taxon>Bacillati</taxon>
        <taxon>Cyanobacteriota</taxon>
        <taxon>Cyanophyceae</taxon>
        <taxon>Oscillatoriophycideae</taxon>
        <taxon>Aerosakkonematales</taxon>
        <taxon>Aerosakkonemataceae</taxon>
        <taxon>Floridanema</taxon>
        <taxon>Floridanema fluviatile</taxon>
    </lineage>
</organism>